<evidence type="ECO:0000313" key="1">
    <source>
        <dbReference type="EMBL" id="HIT75560.1"/>
    </source>
</evidence>
<sequence length="184" mass="20396">MTQPSSPHLIVIRGNSSSGKSTLATELQHRLGRGVANVGQDHLRRVVLREHDVPDGDNIALIEQTVRHCLAIPYHVIVEGILHEPHYGPMLRRLLDEHAGPSQVFYLDVPFEATVERHRTKDFAAAVSTEQLRSWYHDQDLLGVPGEVVIDASRPSAEVLSDVLERIGPVDPSLASLRDGARFL</sequence>
<reference evidence="1" key="2">
    <citation type="journal article" date="2021" name="PeerJ">
        <title>Extensive microbial diversity within the chicken gut microbiome revealed by metagenomics and culture.</title>
        <authorList>
            <person name="Gilroy R."/>
            <person name="Ravi A."/>
            <person name="Getino M."/>
            <person name="Pursley I."/>
            <person name="Horton D.L."/>
            <person name="Alikhan N.F."/>
            <person name="Baker D."/>
            <person name="Gharbi K."/>
            <person name="Hall N."/>
            <person name="Watson M."/>
            <person name="Adriaenssens E.M."/>
            <person name="Foster-Nyarko E."/>
            <person name="Jarju S."/>
            <person name="Secka A."/>
            <person name="Antonio M."/>
            <person name="Oren A."/>
            <person name="Chaudhuri R.R."/>
            <person name="La Ragione R."/>
            <person name="Hildebrand F."/>
            <person name="Pallen M.J."/>
        </authorList>
    </citation>
    <scope>NUCLEOTIDE SEQUENCE</scope>
    <source>
        <strain evidence="1">ChiGjej1B1-24693</strain>
    </source>
</reference>
<dbReference type="GO" id="GO:0016301">
    <property type="term" value="F:kinase activity"/>
    <property type="evidence" value="ECO:0007669"/>
    <property type="project" value="UniProtKB-KW"/>
</dbReference>
<dbReference type="Pfam" id="PF13671">
    <property type="entry name" value="AAA_33"/>
    <property type="match status" value="1"/>
</dbReference>
<dbReference type="EMBL" id="DVLP01000245">
    <property type="protein sequence ID" value="HIT75560.1"/>
    <property type="molecule type" value="Genomic_DNA"/>
</dbReference>
<accession>A0A9D1GZB9</accession>
<dbReference type="Proteomes" id="UP000886842">
    <property type="component" value="Unassembled WGS sequence"/>
</dbReference>
<keyword evidence="1" id="KW-0418">Kinase</keyword>
<keyword evidence="1" id="KW-0808">Transferase</keyword>
<reference evidence="1" key="1">
    <citation type="submission" date="2020-10" db="EMBL/GenBank/DDBJ databases">
        <authorList>
            <person name="Gilroy R."/>
        </authorList>
    </citation>
    <scope>NUCLEOTIDE SEQUENCE</scope>
    <source>
        <strain evidence="1">ChiGjej1B1-24693</strain>
    </source>
</reference>
<proteinExistence type="predicted"/>
<dbReference type="InterPro" id="IPR027417">
    <property type="entry name" value="P-loop_NTPase"/>
</dbReference>
<comment type="caution">
    <text evidence="1">The sequence shown here is derived from an EMBL/GenBank/DDBJ whole genome shotgun (WGS) entry which is preliminary data.</text>
</comment>
<organism evidence="1 2">
    <name type="scientific">Candidatus Avipropionibacterium avicola</name>
    <dbReference type="NCBI Taxonomy" id="2840701"/>
    <lineage>
        <taxon>Bacteria</taxon>
        <taxon>Bacillati</taxon>
        <taxon>Actinomycetota</taxon>
        <taxon>Actinomycetes</taxon>
        <taxon>Propionibacteriales</taxon>
        <taxon>Propionibacteriaceae</taxon>
        <taxon>Propionibacteriaceae incertae sedis</taxon>
        <taxon>Candidatus Avipropionibacterium</taxon>
    </lineage>
</organism>
<gene>
    <name evidence="1" type="ORF">IAA98_08245</name>
</gene>
<dbReference type="Gene3D" id="3.40.50.300">
    <property type="entry name" value="P-loop containing nucleotide triphosphate hydrolases"/>
    <property type="match status" value="1"/>
</dbReference>
<protein>
    <submittedName>
        <fullName evidence="1">Kinase</fullName>
    </submittedName>
</protein>
<dbReference type="SUPFAM" id="SSF52540">
    <property type="entry name" value="P-loop containing nucleoside triphosphate hydrolases"/>
    <property type="match status" value="1"/>
</dbReference>
<evidence type="ECO:0000313" key="2">
    <source>
        <dbReference type="Proteomes" id="UP000886842"/>
    </source>
</evidence>
<name>A0A9D1GZB9_9ACTN</name>
<dbReference type="AlphaFoldDB" id="A0A9D1GZB9"/>